<dbReference type="InterPro" id="IPR008502">
    <property type="entry name" value="Prolamin-like"/>
</dbReference>
<name>A0A6A1VBY1_9ROSI</name>
<keyword evidence="5" id="KW-0278">Fertilization</keyword>
<dbReference type="GO" id="GO:0080155">
    <property type="term" value="P:regulation of double fertilization forming a zygote and endosperm"/>
    <property type="evidence" value="ECO:0007669"/>
    <property type="project" value="UniProtKB-ARBA"/>
</dbReference>
<dbReference type="AlphaFoldDB" id="A0A6A1VBY1"/>
<keyword evidence="12" id="KW-1185">Reference proteome</keyword>
<proteinExistence type="inferred from homology"/>
<comment type="caution">
    <text evidence="11">The sequence shown here is derived from an EMBL/GenBank/DDBJ whole genome shotgun (WGS) entry which is preliminary data.</text>
</comment>
<evidence type="ECO:0000256" key="3">
    <source>
        <dbReference type="ARBA" id="ARBA00022525"/>
    </source>
</evidence>
<accession>A0A6A1VBY1</accession>
<keyword evidence="6" id="KW-0968">Cytoplasmic vesicle</keyword>
<sequence length="116" mass="12383">MAVKKIVIFLLLSCLLANATARRDLAIKSGDDVPSGCDTFGALFDCGAALMGLNYCSTEILLIAVKAQDNLSPDCCHVISTVTDKCWPYSMFTSLGFEANKGNLLQGYCSAVSQYA</sequence>
<comment type="similarity">
    <text evidence="8">Belongs to the plant egg cell-secreted peptide family.</text>
</comment>
<evidence type="ECO:0000256" key="5">
    <source>
        <dbReference type="ARBA" id="ARBA00023279"/>
    </source>
</evidence>
<feature type="chain" id="PRO_5025551482" evidence="9">
    <location>
        <begin position="22"/>
        <end position="116"/>
    </location>
</feature>
<evidence type="ECO:0000259" key="10">
    <source>
        <dbReference type="Pfam" id="PF05617"/>
    </source>
</evidence>
<dbReference type="PANTHER" id="PTHR35293:SF9">
    <property type="entry name" value="EGG CELL-SECRETED PROTEIN 1.4-LIKE"/>
    <property type="match status" value="1"/>
</dbReference>
<comment type="subcellular location">
    <subcellularLocation>
        <location evidence="1">Cytoplasmic vesicle</location>
    </subcellularLocation>
    <subcellularLocation>
        <location evidence="2">Secreted</location>
    </subcellularLocation>
</comment>
<evidence type="ECO:0000256" key="4">
    <source>
        <dbReference type="ARBA" id="ARBA00022729"/>
    </source>
</evidence>
<evidence type="ECO:0000256" key="2">
    <source>
        <dbReference type="ARBA" id="ARBA00004613"/>
    </source>
</evidence>
<dbReference type="GO" id="GO:0009567">
    <property type="term" value="P:double fertilization forming a zygote and endosperm"/>
    <property type="evidence" value="ECO:0007669"/>
    <property type="project" value="InterPro"/>
</dbReference>
<evidence type="ECO:0000256" key="6">
    <source>
        <dbReference type="ARBA" id="ARBA00023329"/>
    </source>
</evidence>
<keyword evidence="3" id="KW-0964">Secreted</keyword>
<gene>
    <name evidence="11" type="ORF">CJ030_MR6G024154</name>
</gene>
<feature type="signal peptide" evidence="9">
    <location>
        <begin position="1"/>
        <end position="21"/>
    </location>
</feature>
<dbReference type="Pfam" id="PF05617">
    <property type="entry name" value="Prolamin_like"/>
    <property type="match status" value="1"/>
</dbReference>
<dbReference type="EMBL" id="RXIC02000024">
    <property type="protein sequence ID" value="KAB1210339.1"/>
    <property type="molecule type" value="Genomic_DNA"/>
</dbReference>
<feature type="domain" description="Prolamin-like" evidence="10">
    <location>
        <begin position="45"/>
        <end position="110"/>
    </location>
</feature>
<dbReference type="Proteomes" id="UP000516437">
    <property type="component" value="Chromosome 6"/>
</dbReference>
<dbReference type="PANTHER" id="PTHR35293">
    <property type="entry name" value="EGG CELL-SECRETED PROTEIN 1.5"/>
    <property type="match status" value="1"/>
</dbReference>
<organism evidence="11 12">
    <name type="scientific">Morella rubra</name>
    <name type="common">Chinese bayberry</name>
    <dbReference type="NCBI Taxonomy" id="262757"/>
    <lineage>
        <taxon>Eukaryota</taxon>
        <taxon>Viridiplantae</taxon>
        <taxon>Streptophyta</taxon>
        <taxon>Embryophyta</taxon>
        <taxon>Tracheophyta</taxon>
        <taxon>Spermatophyta</taxon>
        <taxon>Magnoliopsida</taxon>
        <taxon>eudicotyledons</taxon>
        <taxon>Gunneridae</taxon>
        <taxon>Pentapetalae</taxon>
        <taxon>rosids</taxon>
        <taxon>fabids</taxon>
        <taxon>Fagales</taxon>
        <taxon>Myricaceae</taxon>
        <taxon>Morella</taxon>
    </lineage>
</organism>
<keyword evidence="4 9" id="KW-0732">Signal</keyword>
<dbReference type="OrthoDB" id="1495705at2759"/>
<evidence type="ECO:0000313" key="11">
    <source>
        <dbReference type="EMBL" id="KAB1210339.1"/>
    </source>
</evidence>
<evidence type="ECO:0000256" key="9">
    <source>
        <dbReference type="SAM" id="SignalP"/>
    </source>
</evidence>
<evidence type="ECO:0000313" key="12">
    <source>
        <dbReference type="Proteomes" id="UP000516437"/>
    </source>
</evidence>
<dbReference type="GO" id="GO:0031410">
    <property type="term" value="C:cytoplasmic vesicle"/>
    <property type="evidence" value="ECO:0007669"/>
    <property type="project" value="UniProtKB-SubCell"/>
</dbReference>
<dbReference type="InterPro" id="IPR044711">
    <property type="entry name" value="EC11-15"/>
</dbReference>
<reference evidence="11 12" key="1">
    <citation type="journal article" date="2019" name="Plant Biotechnol. J.">
        <title>The red bayberry genome and genetic basis of sex determination.</title>
        <authorList>
            <person name="Jia H.M."/>
            <person name="Jia H.J."/>
            <person name="Cai Q.L."/>
            <person name="Wang Y."/>
            <person name="Zhao H.B."/>
            <person name="Yang W.F."/>
            <person name="Wang G.Y."/>
            <person name="Li Y.H."/>
            <person name="Zhan D.L."/>
            <person name="Shen Y.T."/>
            <person name="Niu Q.F."/>
            <person name="Chang L."/>
            <person name="Qiu J."/>
            <person name="Zhao L."/>
            <person name="Xie H.B."/>
            <person name="Fu W.Y."/>
            <person name="Jin J."/>
            <person name="Li X.W."/>
            <person name="Jiao Y."/>
            <person name="Zhou C.C."/>
            <person name="Tu T."/>
            <person name="Chai C.Y."/>
            <person name="Gao J.L."/>
            <person name="Fan L.J."/>
            <person name="van de Weg E."/>
            <person name="Wang J.Y."/>
            <person name="Gao Z.S."/>
        </authorList>
    </citation>
    <scope>NUCLEOTIDE SEQUENCE [LARGE SCALE GENOMIC DNA]</scope>
    <source>
        <tissue evidence="11">Leaves</tissue>
    </source>
</reference>
<protein>
    <submittedName>
        <fullName evidence="11">Egg cell-secreted protein 1.4</fullName>
    </submittedName>
</protein>
<evidence type="ECO:0000256" key="1">
    <source>
        <dbReference type="ARBA" id="ARBA00004541"/>
    </source>
</evidence>
<evidence type="ECO:0000256" key="8">
    <source>
        <dbReference type="ARBA" id="ARBA00034484"/>
    </source>
</evidence>
<comment type="function">
    <text evidence="7">Involved in the regulation of gamete interactions during the double fertilization and to prevent multiple-pollen tube attraction; mediates the redistribution of the gamete fusogen HAP2/GCS1 to the cell surface after secretion upon sperm arrival.</text>
</comment>
<dbReference type="GO" id="GO:0005576">
    <property type="term" value="C:extracellular region"/>
    <property type="evidence" value="ECO:0007669"/>
    <property type="project" value="UniProtKB-SubCell"/>
</dbReference>
<evidence type="ECO:0000256" key="7">
    <source>
        <dbReference type="ARBA" id="ARBA00034457"/>
    </source>
</evidence>
<dbReference type="GO" id="GO:2000008">
    <property type="term" value="P:regulation of protein localization to cell surface"/>
    <property type="evidence" value="ECO:0007669"/>
    <property type="project" value="UniProtKB-ARBA"/>
</dbReference>